<evidence type="ECO:0000259" key="1">
    <source>
        <dbReference type="PROSITE" id="PS51186"/>
    </source>
</evidence>
<dbReference type="PANTHER" id="PTHR43617">
    <property type="entry name" value="L-AMINO ACID N-ACETYLTRANSFERASE"/>
    <property type="match status" value="1"/>
</dbReference>
<dbReference type="PANTHER" id="PTHR43617:SF20">
    <property type="entry name" value="N-ALPHA-ACETYLTRANSFERASE RIMI"/>
    <property type="match status" value="1"/>
</dbReference>
<dbReference type="InterPro" id="IPR006464">
    <property type="entry name" value="AcTrfase_RimI/Ard1"/>
</dbReference>
<dbReference type="SUPFAM" id="SSF55729">
    <property type="entry name" value="Acyl-CoA N-acyltransferases (Nat)"/>
    <property type="match status" value="1"/>
</dbReference>
<keyword evidence="3" id="KW-1185">Reference proteome</keyword>
<name>A0A0R1ZHC0_9LACO</name>
<dbReference type="NCBIfam" id="TIGR01575">
    <property type="entry name" value="rimI"/>
    <property type="match status" value="1"/>
</dbReference>
<proteinExistence type="predicted"/>
<evidence type="ECO:0000313" key="3">
    <source>
        <dbReference type="Proteomes" id="UP000051679"/>
    </source>
</evidence>
<dbReference type="Pfam" id="PF00583">
    <property type="entry name" value="Acetyltransf_1"/>
    <property type="match status" value="1"/>
</dbReference>
<dbReference type="InterPro" id="IPR000182">
    <property type="entry name" value="GNAT_dom"/>
</dbReference>
<keyword evidence="2" id="KW-0808">Transferase</keyword>
<gene>
    <name evidence="2" type="ORF">FC18_GL000489</name>
</gene>
<feature type="domain" description="N-acetyltransferase" evidence="1">
    <location>
        <begin position="37"/>
        <end position="185"/>
    </location>
</feature>
<dbReference type="PATRIC" id="fig|1291052.5.peg.500"/>
<organism evidence="2 3">
    <name type="scientific">Lacticaseibacillus sharpeae JCM 1186 = DSM 20505</name>
    <dbReference type="NCBI Taxonomy" id="1291052"/>
    <lineage>
        <taxon>Bacteria</taxon>
        <taxon>Bacillati</taxon>
        <taxon>Bacillota</taxon>
        <taxon>Bacilli</taxon>
        <taxon>Lactobacillales</taxon>
        <taxon>Lactobacillaceae</taxon>
        <taxon>Lacticaseibacillus</taxon>
    </lineage>
</organism>
<dbReference type="EMBL" id="AYYO01000056">
    <property type="protein sequence ID" value="KRM54270.1"/>
    <property type="molecule type" value="Genomic_DNA"/>
</dbReference>
<evidence type="ECO:0000313" key="2">
    <source>
        <dbReference type="EMBL" id="KRM54270.1"/>
    </source>
</evidence>
<reference evidence="2 3" key="1">
    <citation type="journal article" date="2015" name="Genome Announc.">
        <title>Expanding the biotechnology potential of lactobacilli through comparative genomics of 213 strains and associated genera.</title>
        <authorList>
            <person name="Sun Z."/>
            <person name="Harris H.M."/>
            <person name="McCann A."/>
            <person name="Guo C."/>
            <person name="Argimon S."/>
            <person name="Zhang W."/>
            <person name="Yang X."/>
            <person name="Jeffery I.B."/>
            <person name="Cooney J.C."/>
            <person name="Kagawa T.F."/>
            <person name="Liu W."/>
            <person name="Song Y."/>
            <person name="Salvetti E."/>
            <person name="Wrobel A."/>
            <person name="Rasinkangas P."/>
            <person name="Parkhill J."/>
            <person name="Rea M.C."/>
            <person name="O'Sullivan O."/>
            <person name="Ritari J."/>
            <person name="Douillard F.P."/>
            <person name="Paul Ross R."/>
            <person name="Yang R."/>
            <person name="Briner A.E."/>
            <person name="Felis G.E."/>
            <person name="de Vos W.M."/>
            <person name="Barrangou R."/>
            <person name="Klaenhammer T.R."/>
            <person name="Caufield P.W."/>
            <person name="Cui Y."/>
            <person name="Zhang H."/>
            <person name="O'Toole P.W."/>
        </authorList>
    </citation>
    <scope>NUCLEOTIDE SEQUENCE [LARGE SCALE GENOMIC DNA]</scope>
    <source>
        <strain evidence="2 3">DSM 20505</strain>
    </source>
</reference>
<dbReference type="AlphaFoldDB" id="A0A0R1ZHC0"/>
<dbReference type="Gene3D" id="3.40.630.30">
    <property type="match status" value="1"/>
</dbReference>
<dbReference type="STRING" id="1291052.FC18_GL000489"/>
<comment type="caution">
    <text evidence="2">The sequence shown here is derived from an EMBL/GenBank/DDBJ whole genome shotgun (WGS) entry which is preliminary data.</text>
</comment>
<dbReference type="PROSITE" id="PS51186">
    <property type="entry name" value="GNAT"/>
    <property type="match status" value="1"/>
</dbReference>
<accession>A0A0R1ZHC0</accession>
<protein>
    <submittedName>
        <fullName evidence="2">Acetyltransferase</fullName>
    </submittedName>
</protein>
<dbReference type="Proteomes" id="UP000051679">
    <property type="component" value="Unassembled WGS sequence"/>
</dbReference>
<dbReference type="InterPro" id="IPR050276">
    <property type="entry name" value="MshD_Acetyltransferase"/>
</dbReference>
<dbReference type="InterPro" id="IPR016181">
    <property type="entry name" value="Acyl_CoA_acyltransferase"/>
</dbReference>
<dbReference type="GO" id="GO:0008999">
    <property type="term" value="F:protein-N-terminal-alanine acetyltransferase activity"/>
    <property type="evidence" value="ECO:0007669"/>
    <property type="project" value="TreeGrafter"/>
</dbReference>
<dbReference type="CDD" id="cd04301">
    <property type="entry name" value="NAT_SF"/>
    <property type="match status" value="1"/>
</dbReference>
<sequence length="202" mass="23072">MLTGAIMYKRFKEWLERRRAVSAPVPAQTITVNDKPYTLRRMTNEDIPAALDIERAVYADTPWERVAFMSELAKTATAMYLVLVDPQTAAIVAFIGISFKRTDSHITNIAVLPDYQRQGIGRKLLELMLTLSRAMGMRTVSLEVRLDNVHAQSLYRTLGFVDGRVRRNYYTREHADALDMTLQLDGQLQQALAQDWDHRVNG</sequence>